<dbReference type="AlphaFoldDB" id="A0A2R5GS48"/>
<sequence>MSDHSLDLEGGAPAEDMQAKYGKFIKRLRGEPTEDADAMRSTTLRQEMVAEAVGTGFIVLFGVGVVNTAVLTGAQAGIFQVAIVWGIGIGLAILTTASLSGAHLNPAVSLAFALMRPDDFPFRKLIPYIGAQFAGSIICAAVNYLIFSTALSNFEEQRGIVRGEPGSEQSAMVFGEYFPNPDFAASASLGWSSSTVSPLGSLGIEALGTGILMFNILGLTDARNQMRIGGAAKAFGIGLTVTVLISLYAPLNQAGFNPARDFGPRIVAFLAGWGEIAIPGPQGGFWTYILGPLIGAPLGAAFYDFVLMRGL</sequence>
<feature type="transmembrane region" description="Helical" evidence="8">
    <location>
        <begin position="231"/>
        <end position="251"/>
    </location>
</feature>
<comment type="caution">
    <text evidence="9">The sequence shown here is derived from an EMBL/GenBank/DDBJ whole genome shotgun (WGS) entry which is preliminary data.</text>
</comment>
<dbReference type="InterPro" id="IPR050363">
    <property type="entry name" value="MIP/Aquaporin"/>
</dbReference>
<keyword evidence="6 8" id="KW-0472">Membrane</keyword>
<dbReference type="PANTHER" id="PTHR43829:SF9">
    <property type="entry name" value="AQUAPORIN-9"/>
    <property type="match status" value="1"/>
</dbReference>
<organism evidence="9 10">
    <name type="scientific">Hondaea fermentalgiana</name>
    <dbReference type="NCBI Taxonomy" id="2315210"/>
    <lineage>
        <taxon>Eukaryota</taxon>
        <taxon>Sar</taxon>
        <taxon>Stramenopiles</taxon>
        <taxon>Bigyra</taxon>
        <taxon>Labyrinthulomycetes</taxon>
        <taxon>Thraustochytrida</taxon>
        <taxon>Thraustochytriidae</taxon>
        <taxon>Hondaea</taxon>
    </lineage>
</organism>
<evidence type="ECO:0000256" key="5">
    <source>
        <dbReference type="ARBA" id="ARBA00022989"/>
    </source>
</evidence>
<keyword evidence="3 7" id="KW-0813">Transport</keyword>
<feature type="transmembrane region" description="Helical" evidence="8">
    <location>
        <begin position="285"/>
        <end position="306"/>
    </location>
</feature>
<gene>
    <name evidence="9" type="ORF">FCC1311_099252</name>
</gene>
<name>A0A2R5GS48_9STRA</name>
<dbReference type="GO" id="GO:0005886">
    <property type="term" value="C:plasma membrane"/>
    <property type="evidence" value="ECO:0007669"/>
    <property type="project" value="TreeGrafter"/>
</dbReference>
<dbReference type="PANTHER" id="PTHR43829">
    <property type="entry name" value="AQUAPORIN OR AQUAGLYCEROPORIN RELATED"/>
    <property type="match status" value="1"/>
</dbReference>
<accession>A0A2R5GS48</accession>
<proteinExistence type="inferred from homology"/>
<evidence type="ECO:0000256" key="3">
    <source>
        <dbReference type="ARBA" id="ARBA00022448"/>
    </source>
</evidence>
<evidence type="ECO:0000256" key="2">
    <source>
        <dbReference type="ARBA" id="ARBA00006175"/>
    </source>
</evidence>
<keyword evidence="4 7" id="KW-0812">Transmembrane</keyword>
<dbReference type="Gene3D" id="1.20.1080.10">
    <property type="entry name" value="Glycerol uptake facilitator protein"/>
    <property type="match status" value="1"/>
</dbReference>
<reference evidence="9 10" key="1">
    <citation type="submission" date="2017-12" db="EMBL/GenBank/DDBJ databases">
        <title>Sequencing, de novo assembly and annotation of complete genome of a new Thraustochytrid species, strain FCC1311.</title>
        <authorList>
            <person name="Sedici K."/>
            <person name="Godart F."/>
            <person name="Aiese Cigliano R."/>
            <person name="Sanseverino W."/>
            <person name="Barakat M."/>
            <person name="Ortet P."/>
            <person name="Marechal E."/>
            <person name="Cagnac O."/>
            <person name="Amato A."/>
        </authorList>
    </citation>
    <scope>NUCLEOTIDE SEQUENCE [LARGE SCALE GENOMIC DNA]</scope>
</reference>
<evidence type="ECO:0000256" key="4">
    <source>
        <dbReference type="ARBA" id="ARBA00022692"/>
    </source>
</evidence>
<evidence type="ECO:0000313" key="9">
    <source>
        <dbReference type="EMBL" id="GBG33702.1"/>
    </source>
</evidence>
<evidence type="ECO:0000313" key="10">
    <source>
        <dbReference type="Proteomes" id="UP000241890"/>
    </source>
</evidence>
<dbReference type="OrthoDB" id="3222at2759"/>
<protein>
    <submittedName>
        <fullName evidence="9">Aquaporin-10</fullName>
    </submittedName>
</protein>
<evidence type="ECO:0000256" key="6">
    <source>
        <dbReference type="ARBA" id="ARBA00023136"/>
    </source>
</evidence>
<feature type="transmembrane region" description="Helical" evidence="8">
    <location>
        <begin position="125"/>
        <end position="147"/>
    </location>
</feature>
<keyword evidence="5 8" id="KW-1133">Transmembrane helix</keyword>
<evidence type="ECO:0000256" key="1">
    <source>
        <dbReference type="ARBA" id="ARBA00004141"/>
    </source>
</evidence>
<feature type="transmembrane region" description="Helical" evidence="8">
    <location>
        <begin position="49"/>
        <end position="70"/>
    </location>
</feature>
<dbReference type="Pfam" id="PF00230">
    <property type="entry name" value="MIP"/>
    <property type="match status" value="1"/>
</dbReference>
<dbReference type="PROSITE" id="PS00221">
    <property type="entry name" value="MIP"/>
    <property type="match status" value="1"/>
</dbReference>
<dbReference type="InterPro" id="IPR000425">
    <property type="entry name" value="MIP"/>
</dbReference>
<keyword evidence="10" id="KW-1185">Reference proteome</keyword>
<dbReference type="Proteomes" id="UP000241890">
    <property type="component" value="Unassembled WGS sequence"/>
</dbReference>
<dbReference type="InterPro" id="IPR022357">
    <property type="entry name" value="MIP_CS"/>
</dbReference>
<dbReference type="GO" id="GO:0015254">
    <property type="term" value="F:glycerol channel activity"/>
    <property type="evidence" value="ECO:0007669"/>
    <property type="project" value="TreeGrafter"/>
</dbReference>
<feature type="transmembrane region" description="Helical" evidence="8">
    <location>
        <begin position="82"/>
        <end position="104"/>
    </location>
</feature>
<dbReference type="SUPFAM" id="SSF81338">
    <property type="entry name" value="Aquaporin-like"/>
    <property type="match status" value="1"/>
</dbReference>
<dbReference type="InParanoid" id="A0A2R5GS48"/>
<dbReference type="PRINTS" id="PR00783">
    <property type="entry name" value="MINTRINSICP"/>
</dbReference>
<dbReference type="InterPro" id="IPR023271">
    <property type="entry name" value="Aquaporin-like"/>
</dbReference>
<comment type="similarity">
    <text evidence="2 7">Belongs to the MIP/aquaporin (TC 1.A.8) family.</text>
</comment>
<dbReference type="EMBL" id="BEYU01000166">
    <property type="protein sequence ID" value="GBG33702.1"/>
    <property type="molecule type" value="Genomic_DNA"/>
</dbReference>
<comment type="subcellular location">
    <subcellularLocation>
        <location evidence="1">Membrane</location>
        <topology evidence="1">Multi-pass membrane protein</topology>
    </subcellularLocation>
</comment>
<evidence type="ECO:0000256" key="8">
    <source>
        <dbReference type="SAM" id="Phobius"/>
    </source>
</evidence>
<dbReference type="GO" id="GO:0015250">
    <property type="term" value="F:water channel activity"/>
    <property type="evidence" value="ECO:0007669"/>
    <property type="project" value="TreeGrafter"/>
</dbReference>
<evidence type="ECO:0000256" key="7">
    <source>
        <dbReference type="RuleBase" id="RU000477"/>
    </source>
</evidence>